<evidence type="ECO:0000256" key="1">
    <source>
        <dbReference type="SAM" id="MobiDB-lite"/>
    </source>
</evidence>
<gene>
    <name evidence="2" type="ORF">H0E87_029030</name>
</gene>
<dbReference type="AlphaFoldDB" id="A0A8T2WLW6"/>
<evidence type="ECO:0000313" key="3">
    <source>
        <dbReference type="Proteomes" id="UP000807159"/>
    </source>
</evidence>
<name>A0A8T2WLW6_POPDE</name>
<dbReference type="EMBL" id="JACEGQ020000018">
    <property type="protein sequence ID" value="KAH8481382.1"/>
    <property type="molecule type" value="Genomic_DNA"/>
</dbReference>
<comment type="caution">
    <text evidence="2">The sequence shown here is derived from an EMBL/GenBank/DDBJ whole genome shotgun (WGS) entry which is preliminary data.</text>
</comment>
<accession>A0A8T2WLW6</accession>
<feature type="region of interest" description="Disordered" evidence="1">
    <location>
        <begin position="194"/>
        <end position="218"/>
    </location>
</feature>
<feature type="compositionally biased region" description="Low complexity" evidence="1">
    <location>
        <begin position="144"/>
        <end position="154"/>
    </location>
</feature>
<feature type="region of interest" description="Disordered" evidence="1">
    <location>
        <begin position="141"/>
        <end position="169"/>
    </location>
</feature>
<dbReference type="Proteomes" id="UP000807159">
    <property type="component" value="Chromosome 18"/>
</dbReference>
<keyword evidence="3" id="KW-1185">Reference proteome</keyword>
<sequence>MERDFEKRYTNTVVDHESVIDLKPDLKIARLETFVPVIPRCYFKLTDFAYVLTEAKGLRLLAGVMTLWGDFARSFNENVLENVDAPVIAVFAGFHVSEFRVECSVIDVHDSQPASNITPSFSEATASISFTQPTPTTIPALPETSSVSSQVTSSDAHQEFDKANLTGTKRRLDFHDESDQPRLSSKAQAISTTAPATNNVPHMQHHGDLPTHAKKGRTTTPSQLKASFAYHAPDLPPLSLFGHV</sequence>
<protein>
    <submittedName>
        <fullName evidence="2">Uncharacterized protein</fullName>
    </submittedName>
</protein>
<organism evidence="2 3">
    <name type="scientific">Populus deltoides</name>
    <name type="common">Eastern poplar</name>
    <name type="synonym">Eastern cottonwood</name>
    <dbReference type="NCBI Taxonomy" id="3696"/>
    <lineage>
        <taxon>Eukaryota</taxon>
        <taxon>Viridiplantae</taxon>
        <taxon>Streptophyta</taxon>
        <taxon>Embryophyta</taxon>
        <taxon>Tracheophyta</taxon>
        <taxon>Spermatophyta</taxon>
        <taxon>Magnoliopsida</taxon>
        <taxon>eudicotyledons</taxon>
        <taxon>Gunneridae</taxon>
        <taxon>Pentapetalae</taxon>
        <taxon>rosids</taxon>
        <taxon>fabids</taxon>
        <taxon>Malpighiales</taxon>
        <taxon>Salicaceae</taxon>
        <taxon>Saliceae</taxon>
        <taxon>Populus</taxon>
    </lineage>
</organism>
<proteinExistence type="predicted"/>
<evidence type="ECO:0000313" key="2">
    <source>
        <dbReference type="EMBL" id="KAH8481382.1"/>
    </source>
</evidence>
<reference evidence="2" key="1">
    <citation type="journal article" date="2021" name="J. Hered.">
        <title>Genome Assembly of Salicaceae Populus deltoides (Eastern Cottonwood) I-69 Based on Nanopore Sequencing and Hi-C Technologies.</title>
        <authorList>
            <person name="Bai S."/>
            <person name="Wu H."/>
            <person name="Zhang J."/>
            <person name="Pan Z."/>
            <person name="Zhao W."/>
            <person name="Li Z."/>
            <person name="Tong C."/>
        </authorList>
    </citation>
    <scope>NUCLEOTIDE SEQUENCE</scope>
    <source>
        <tissue evidence="2">Leaf</tissue>
    </source>
</reference>